<organism evidence="3 4">
    <name type="scientific">Lactiplantibacillus plajomi</name>
    <dbReference type="NCBI Taxonomy" id="1457217"/>
    <lineage>
        <taxon>Bacteria</taxon>
        <taxon>Bacillati</taxon>
        <taxon>Bacillota</taxon>
        <taxon>Bacilli</taxon>
        <taxon>Lactobacillales</taxon>
        <taxon>Lactobacillaceae</taxon>
        <taxon>Lactiplantibacillus</taxon>
    </lineage>
</organism>
<feature type="compositionally biased region" description="Polar residues" evidence="1">
    <location>
        <begin position="163"/>
        <end position="183"/>
    </location>
</feature>
<keyword evidence="2" id="KW-1133">Transmembrane helix</keyword>
<gene>
    <name evidence="3" type="ORF">ACFFGS_03825</name>
</gene>
<proteinExistence type="predicted"/>
<accession>A0ABV6K199</accession>
<feature type="compositionally biased region" description="Basic residues" evidence="1">
    <location>
        <begin position="140"/>
        <end position="157"/>
    </location>
</feature>
<evidence type="ECO:0000313" key="3">
    <source>
        <dbReference type="EMBL" id="MFC0423253.1"/>
    </source>
</evidence>
<keyword evidence="2" id="KW-0472">Membrane</keyword>
<evidence type="ECO:0000256" key="2">
    <source>
        <dbReference type="SAM" id="Phobius"/>
    </source>
</evidence>
<name>A0ABV6K199_9LACO</name>
<feature type="compositionally biased region" description="Low complexity" evidence="1">
    <location>
        <begin position="215"/>
        <end position="256"/>
    </location>
</feature>
<evidence type="ECO:0000256" key="1">
    <source>
        <dbReference type="SAM" id="MobiDB-lite"/>
    </source>
</evidence>
<keyword evidence="2" id="KW-0812">Transmembrane</keyword>
<feature type="region of interest" description="Disordered" evidence="1">
    <location>
        <begin position="91"/>
        <end position="256"/>
    </location>
</feature>
<feature type="transmembrane region" description="Helical" evidence="2">
    <location>
        <begin position="55"/>
        <end position="75"/>
    </location>
</feature>
<feature type="compositionally biased region" description="Polar residues" evidence="1">
    <location>
        <begin position="205"/>
        <end position="214"/>
    </location>
</feature>
<keyword evidence="4" id="KW-1185">Reference proteome</keyword>
<feature type="compositionally biased region" description="Low complexity" evidence="1">
    <location>
        <begin position="106"/>
        <end position="139"/>
    </location>
</feature>
<evidence type="ECO:0000313" key="4">
    <source>
        <dbReference type="Proteomes" id="UP001589855"/>
    </source>
</evidence>
<dbReference type="RefSeq" id="WP_137644659.1">
    <property type="nucleotide sequence ID" value="NZ_BAABRM010000007.1"/>
</dbReference>
<reference evidence="3 4" key="1">
    <citation type="submission" date="2024-09" db="EMBL/GenBank/DDBJ databases">
        <authorList>
            <person name="Sun Q."/>
            <person name="Mori K."/>
        </authorList>
    </citation>
    <scope>NUCLEOTIDE SEQUENCE [LARGE SCALE GENOMIC DNA]</scope>
    <source>
        <strain evidence="3 4">TBRC 4575</strain>
    </source>
</reference>
<protein>
    <submittedName>
        <fullName evidence="3">Uncharacterized protein</fullName>
    </submittedName>
</protein>
<sequence>MRKKEATYESQHSRTAHTFQFYCDRRNDLKWRGDYLRILALRQQERKLSTRRRHWRWGGLIVTLAVLAIIVGAVFRPKQSNAASDEVTAPAATAVSSEHHHRKATSKSVTASSATKVSRSSVTIQKGVAKAKSAPVAKKTAARHHSKKAAQWHHHWSAKGSPKVQSTFGKTSATTGTVSSTPANRWPAPAQTKTSQAKSVPVQHHSATNSVANHSSAKTSTTSAPAASAPESKSKTAATATESSVTAPSEAPADEE</sequence>
<comment type="caution">
    <text evidence="3">The sequence shown here is derived from an EMBL/GenBank/DDBJ whole genome shotgun (WGS) entry which is preliminary data.</text>
</comment>
<dbReference type="Proteomes" id="UP001589855">
    <property type="component" value="Unassembled WGS sequence"/>
</dbReference>
<dbReference type="EMBL" id="JBHLUK010000024">
    <property type="protein sequence ID" value="MFC0423253.1"/>
    <property type="molecule type" value="Genomic_DNA"/>
</dbReference>